<accession>A0A0D0MVZ7</accession>
<organism evidence="2 3">
    <name type="scientific">Variovorax paradoxus</name>
    <dbReference type="NCBI Taxonomy" id="34073"/>
    <lineage>
        <taxon>Bacteria</taxon>
        <taxon>Pseudomonadati</taxon>
        <taxon>Pseudomonadota</taxon>
        <taxon>Betaproteobacteria</taxon>
        <taxon>Burkholderiales</taxon>
        <taxon>Comamonadaceae</taxon>
        <taxon>Variovorax</taxon>
    </lineage>
</organism>
<protein>
    <submittedName>
        <fullName evidence="2">Uncharacterized protein</fullName>
    </submittedName>
</protein>
<dbReference type="EMBL" id="JXQQ01000005">
    <property type="protein sequence ID" value="KIQ36816.1"/>
    <property type="molecule type" value="Genomic_DNA"/>
</dbReference>
<name>A0A0D0MVZ7_VARPD</name>
<reference evidence="2 3" key="1">
    <citation type="submission" date="2014-12" db="EMBL/GenBank/DDBJ databases">
        <title>16Stimator: statistical estimation of ribosomal gene copy numbers from draft genome assemblies.</title>
        <authorList>
            <person name="Perisin M.A."/>
            <person name="Vetter M."/>
            <person name="Gilbert J.A."/>
            <person name="Bergelson J."/>
        </authorList>
    </citation>
    <scope>NUCLEOTIDE SEQUENCE [LARGE SCALE GENOMIC DNA]</scope>
    <source>
        <strain evidence="2 3">MEDvA23</strain>
    </source>
</reference>
<comment type="caution">
    <text evidence="2">The sequence shown here is derived from an EMBL/GenBank/DDBJ whole genome shotgun (WGS) entry which is preliminary data.</text>
</comment>
<proteinExistence type="predicted"/>
<evidence type="ECO:0000313" key="3">
    <source>
        <dbReference type="Proteomes" id="UP000032067"/>
    </source>
</evidence>
<dbReference type="Proteomes" id="UP000032067">
    <property type="component" value="Unassembled WGS sequence"/>
</dbReference>
<feature type="region of interest" description="Disordered" evidence="1">
    <location>
        <begin position="13"/>
        <end position="32"/>
    </location>
</feature>
<sequence>MAAQDLLAAFAAAPGTAQAERDDPRLAPASTPIDDRSTAQLLQSLHALAGLIQHHEQWPVSATPGNWQSYFPSGDIAALEAMVQGTDGKQQPHHGLLIAFLQLLARPQARLNDFTAQHLNYQMQRVLGFAARGPQPDRAHLVFELKKGAAPVEIAAPQLFSAGKDASKVEQLFAPVRATVVGRARVARLASIVRDGQRLLFAPVANSADGLGTPLSPAAPHWPPFGRTGLPAAPVGFAIASPLLRLAEGARTVRLKLRLSGLPTGVSASALAAAFDAHLTGPTGWIGPLPMSGTLSGDLLTLEVAVGPAQPAVVDHSPAVHLHAFPAALPVIQCLLKPGAEVAYGALEDVTVRSAKVTVSADDMRALTLENDDAPLDPRKAFLPFGAQPTVGSRFHVGCAEALAKPVTSLAIRLAWQGAPADLYDWYEGYARRGTMSNGVSAATSWRDASGTEHQAANITLIARAPAPTTLNVIAGAASGLQAYAPAMQMQSLLHGGSAMAAHAAVSMQVAQPVARSMSFMSRPVAGFNGIGAIADITGITGITVIPGLFGSLSNSALAAATPTAPRAGFVTVSLIDDLLHRDFMRDATSAATAVPPKVLNPPYTPKVQEITLGYAAESDESRLADPSQAAFTDTDVQFFQIDALGLAREHAWLDTRRPWAPQRGVGLLPAHAASAEFLIALDGAQAGDSQSLLIQVAEGTADPLAEAAAIQWSVLADNAWRTLGTGELMQDDTRGLRASGLVGLVLPRETTTANTRLPAGPVWLRATTAGAPHAACDIVGVHANAVEVVFADRGNDPARLARALPPGSIAKARTPLAAVKSIAQPYASFGGALQEDDASLSRRAAERLRHRNRAVNRWDCERLVLQAFSSVHRAKCIPHASESSWLAAGHLTMVVVPDLRNRPTGNLLQPRVDLDTLARIREHLAARCGPQTRVHVRNPGYRPVQLDFKVQLRPGFGFNFYGPQIDRAIVQALSPWAFDSATELGFGGRVVRSELLDFVEALPWVDFVTDFRLALEGDTRDRDELVPDSPDAILVSAPSHRIVEI</sequence>
<evidence type="ECO:0000313" key="2">
    <source>
        <dbReference type="EMBL" id="KIQ36816.1"/>
    </source>
</evidence>
<gene>
    <name evidence="2" type="ORF">RT97_01345</name>
</gene>
<dbReference type="RefSeq" id="WP_042576987.1">
    <property type="nucleotide sequence ID" value="NZ_JXQQ01000005.1"/>
</dbReference>
<dbReference type="AlphaFoldDB" id="A0A0D0MVZ7"/>
<evidence type="ECO:0000256" key="1">
    <source>
        <dbReference type="SAM" id="MobiDB-lite"/>
    </source>
</evidence>